<dbReference type="GO" id="GO:0015627">
    <property type="term" value="C:type II protein secretion system complex"/>
    <property type="evidence" value="ECO:0007669"/>
    <property type="project" value="InterPro"/>
</dbReference>
<reference evidence="7 8" key="1">
    <citation type="journal article" date="2016" name="Nat. Commun.">
        <title>Thousands of microbial genomes shed light on interconnected biogeochemical processes in an aquifer system.</title>
        <authorList>
            <person name="Anantharaman K."/>
            <person name="Brown C.T."/>
            <person name="Hug L.A."/>
            <person name="Sharon I."/>
            <person name="Castelle C.J."/>
            <person name="Probst A.J."/>
            <person name="Thomas B.C."/>
            <person name="Singh A."/>
            <person name="Wilkins M.J."/>
            <person name="Karaoz U."/>
            <person name="Brodie E.L."/>
            <person name="Williams K.H."/>
            <person name="Hubbard S.S."/>
            <person name="Banfield J.F."/>
        </authorList>
    </citation>
    <scope>NUCLEOTIDE SEQUENCE [LARGE SCALE GENOMIC DNA]</scope>
</reference>
<protein>
    <recommendedName>
        <fullName evidence="9">Type II secretion system protein GspG C-terminal domain-containing protein</fullName>
    </recommendedName>
</protein>
<dbReference type="PRINTS" id="PR00885">
    <property type="entry name" value="BCTERIALGSPH"/>
</dbReference>
<dbReference type="Pfam" id="PF07963">
    <property type="entry name" value="N_methyl"/>
    <property type="match status" value="1"/>
</dbReference>
<name>A0A1G2FBR6_9BACT</name>
<dbReference type="PANTHER" id="PTHR30093">
    <property type="entry name" value="GENERAL SECRETION PATHWAY PROTEIN G"/>
    <property type="match status" value="1"/>
</dbReference>
<evidence type="ECO:0000256" key="2">
    <source>
        <dbReference type="ARBA" id="ARBA00022481"/>
    </source>
</evidence>
<keyword evidence="2" id="KW-0488">Methylation</keyword>
<dbReference type="PROSITE" id="PS00409">
    <property type="entry name" value="PROKAR_NTER_METHYL"/>
    <property type="match status" value="1"/>
</dbReference>
<dbReference type="InterPro" id="IPR045584">
    <property type="entry name" value="Pilin-like"/>
</dbReference>
<keyword evidence="5 6" id="KW-0472">Membrane</keyword>
<sequence>MLKYLSKKQKGFTLIELLVVIAIIGILATIVLVSLQSARDKAQDAAVKSELTGVRSLAEMVYDVPLSYASLCAADNTLDGAHAIYGTEIARVEGSIDSHNGTGAIPPCFDSAIAYCVESTLRGGGEWCVDSTGYSGSTAGCLATNIKCN</sequence>
<keyword evidence="4 6" id="KW-1133">Transmembrane helix</keyword>
<evidence type="ECO:0000256" key="4">
    <source>
        <dbReference type="ARBA" id="ARBA00022989"/>
    </source>
</evidence>
<dbReference type="Proteomes" id="UP000176974">
    <property type="component" value="Unassembled WGS sequence"/>
</dbReference>
<comment type="caution">
    <text evidence="7">The sequence shown here is derived from an EMBL/GenBank/DDBJ whole genome shotgun (WGS) entry which is preliminary data.</text>
</comment>
<dbReference type="InterPro" id="IPR012902">
    <property type="entry name" value="N_methyl_site"/>
</dbReference>
<evidence type="ECO:0000313" key="7">
    <source>
        <dbReference type="EMBL" id="OGZ35509.1"/>
    </source>
</evidence>
<dbReference type="InterPro" id="IPR002416">
    <property type="entry name" value="T2SS_protein-GspH"/>
</dbReference>
<keyword evidence="3 6" id="KW-0812">Transmembrane</keyword>
<dbReference type="AlphaFoldDB" id="A0A1G2FBR6"/>
<evidence type="ECO:0000256" key="1">
    <source>
        <dbReference type="ARBA" id="ARBA00004167"/>
    </source>
</evidence>
<comment type="subcellular location">
    <subcellularLocation>
        <location evidence="1">Membrane</location>
        <topology evidence="1">Single-pass membrane protein</topology>
    </subcellularLocation>
</comment>
<accession>A0A1G2FBR6</accession>
<dbReference type="GO" id="GO:0016020">
    <property type="term" value="C:membrane"/>
    <property type="evidence" value="ECO:0007669"/>
    <property type="project" value="UniProtKB-SubCell"/>
</dbReference>
<dbReference type="Gene3D" id="3.30.700.10">
    <property type="entry name" value="Glycoprotein, Type 4 Pilin"/>
    <property type="match status" value="1"/>
</dbReference>
<dbReference type="GO" id="GO:0015628">
    <property type="term" value="P:protein secretion by the type II secretion system"/>
    <property type="evidence" value="ECO:0007669"/>
    <property type="project" value="InterPro"/>
</dbReference>
<evidence type="ECO:0000256" key="3">
    <source>
        <dbReference type="ARBA" id="ARBA00022692"/>
    </source>
</evidence>
<organism evidence="7 8">
    <name type="scientific">Candidatus Portnoybacteria bacterium RIFCSPHIGHO2_01_FULL_40_12b</name>
    <dbReference type="NCBI Taxonomy" id="1801994"/>
    <lineage>
        <taxon>Bacteria</taxon>
        <taxon>Candidatus Portnoyibacteriota</taxon>
    </lineage>
</organism>
<gene>
    <name evidence="7" type="ORF">A2815_00700</name>
</gene>
<evidence type="ECO:0000256" key="6">
    <source>
        <dbReference type="SAM" id="Phobius"/>
    </source>
</evidence>
<evidence type="ECO:0000313" key="8">
    <source>
        <dbReference type="Proteomes" id="UP000176974"/>
    </source>
</evidence>
<proteinExistence type="predicted"/>
<dbReference type="SUPFAM" id="SSF54523">
    <property type="entry name" value="Pili subunits"/>
    <property type="match status" value="1"/>
</dbReference>
<dbReference type="NCBIfam" id="TIGR02532">
    <property type="entry name" value="IV_pilin_GFxxxE"/>
    <property type="match status" value="1"/>
</dbReference>
<feature type="transmembrane region" description="Helical" evidence="6">
    <location>
        <begin position="12"/>
        <end position="35"/>
    </location>
</feature>
<dbReference type="EMBL" id="MHMY01000010">
    <property type="protein sequence ID" value="OGZ35509.1"/>
    <property type="molecule type" value="Genomic_DNA"/>
</dbReference>
<evidence type="ECO:0000256" key="5">
    <source>
        <dbReference type="ARBA" id="ARBA00023136"/>
    </source>
</evidence>
<evidence type="ECO:0008006" key="9">
    <source>
        <dbReference type="Google" id="ProtNLM"/>
    </source>
</evidence>